<dbReference type="InterPro" id="IPR036919">
    <property type="entry name" value="Ribo_uL30_ferredoxin-like_sf"/>
</dbReference>
<dbReference type="InterPro" id="IPR005996">
    <property type="entry name" value="Ribosomal_uL30_bac-type"/>
</dbReference>
<reference evidence="7" key="2">
    <citation type="submission" date="2023-01" db="EMBL/GenBank/DDBJ databases">
        <authorList>
            <person name="Sun Q."/>
            <person name="Evtushenko L."/>
        </authorList>
    </citation>
    <scope>NUCLEOTIDE SEQUENCE</scope>
    <source>
        <strain evidence="7">VKM Ac-1069</strain>
    </source>
</reference>
<dbReference type="Proteomes" id="UP001143463">
    <property type="component" value="Unassembled WGS sequence"/>
</dbReference>
<dbReference type="GO" id="GO:0006412">
    <property type="term" value="P:translation"/>
    <property type="evidence" value="ECO:0007669"/>
    <property type="project" value="UniProtKB-UniRule"/>
</dbReference>
<sequence>MSVMADKKLRITQVKSAIGGQRNQRESLKALGLRKIRQSQEWPDTQQVRGLVNTVRHLVTVEEVS</sequence>
<keyword evidence="4 5" id="KW-0687">Ribonucleoprotein</keyword>
<dbReference type="NCBIfam" id="TIGR01308">
    <property type="entry name" value="rpmD_bact"/>
    <property type="match status" value="1"/>
</dbReference>
<evidence type="ECO:0000256" key="4">
    <source>
        <dbReference type="ARBA" id="ARBA00023274"/>
    </source>
</evidence>
<organism evidence="7 8">
    <name type="scientific">Pseudonocardia halophobica</name>
    <dbReference type="NCBI Taxonomy" id="29401"/>
    <lineage>
        <taxon>Bacteria</taxon>
        <taxon>Bacillati</taxon>
        <taxon>Actinomycetota</taxon>
        <taxon>Actinomycetes</taxon>
        <taxon>Pseudonocardiales</taxon>
        <taxon>Pseudonocardiaceae</taxon>
        <taxon>Pseudonocardia</taxon>
    </lineage>
</organism>
<evidence type="ECO:0000313" key="8">
    <source>
        <dbReference type="Proteomes" id="UP001143463"/>
    </source>
</evidence>
<evidence type="ECO:0000313" key="7">
    <source>
        <dbReference type="EMBL" id="GLL11319.1"/>
    </source>
</evidence>
<comment type="similarity">
    <text evidence="1 5">Belongs to the universal ribosomal protein uL30 family.</text>
</comment>
<evidence type="ECO:0000256" key="5">
    <source>
        <dbReference type="HAMAP-Rule" id="MF_01371"/>
    </source>
</evidence>
<dbReference type="HAMAP" id="MF_01371_B">
    <property type="entry name" value="Ribosomal_uL30_B"/>
    <property type="match status" value="1"/>
</dbReference>
<accession>A0A9W6L5A4</accession>
<dbReference type="SUPFAM" id="SSF55129">
    <property type="entry name" value="Ribosomal protein L30p/L7e"/>
    <property type="match status" value="1"/>
</dbReference>
<reference evidence="7" key="1">
    <citation type="journal article" date="2014" name="Int. J. Syst. Evol. Microbiol.">
        <title>Complete genome sequence of Corynebacterium casei LMG S-19264T (=DSM 44701T), isolated from a smear-ripened cheese.</title>
        <authorList>
            <consortium name="US DOE Joint Genome Institute (JGI-PGF)"/>
            <person name="Walter F."/>
            <person name="Albersmeier A."/>
            <person name="Kalinowski J."/>
            <person name="Ruckert C."/>
        </authorList>
    </citation>
    <scope>NUCLEOTIDE SEQUENCE</scope>
    <source>
        <strain evidence="7">VKM Ac-1069</strain>
    </source>
</reference>
<dbReference type="CDD" id="cd01658">
    <property type="entry name" value="Ribosomal_L30"/>
    <property type="match status" value="1"/>
</dbReference>
<dbReference type="Pfam" id="PF00327">
    <property type="entry name" value="Ribosomal_L30"/>
    <property type="match status" value="1"/>
</dbReference>
<evidence type="ECO:0000259" key="6">
    <source>
        <dbReference type="Pfam" id="PF00327"/>
    </source>
</evidence>
<dbReference type="AlphaFoldDB" id="A0A9W6L5A4"/>
<comment type="caution">
    <text evidence="7">The sequence shown here is derived from an EMBL/GenBank/DDBJ whole genome shotgun (WGS) entry which is preliminary data.</text>
</comment>
<dbReference type="GO" id="GO:0022625">
    <property type="term" value="C:cytosolic large ribosomal subunit"/>
    <property type="evidence" value="ECO:0007669"/>
    <property type="project" value="TreeGrafter"/>
</dbReference>
<dbReference type="PIRSF" id="PIRSF002211">
    <property type="entry name" value="Ribosomal_L30_bac-type"/>
    <property type="match status" value="1"/>
</dbReference>
<dbReference type="EMBL" id="BSFQ01000008">
    <property type="protein sequence ID" value="GLL11319.1"/>
    <property type="molecule type" value="Genomic_DNA"/>
</dbReference>
<evidence type="ECO:0000256" key="2">
    <source>
        <dbReference type="ARBA" id="ARBA00011838"/>
    </source>
</evidence>
<dbReference type="GO" id="GO:0003735">
    <property type="term" value="F:structural constituent of ribosome"/>
    <property type="evidence" value="ECO:0007669"/>
    <property type="project" value="InterPro"/>
</dbReference>
<comment type="subunit">
    <text evidence="2 5">Part of the 50S ribosomal subunit.</text>
</comment>
<name>A0A9W6L5A4_9PSEU</name>
<keyword evidence="8" id="KW-1185">Reference proteome</keyword>
<proteinExistence type="inferred from homology"/>
<evidence type="ECO:0000256" key="3">
    <source>
        <dbReference type="ARBA" id="ARBA00022980"/>
    </source>
</evidence>
<dbReference type="PANTHER" id="PTHR15892:SF2">
    <property type="entry name" value="LARGE RIBOSOMAL SUBUNIT PROTEIN UL30M"/>
    <property type="match status" value="1"/>
</dbReference>
<dbReference type="Gene3D" id="3.30.1390.20">
    <property type="entry name" value="Ribosomal protein L30, ferredoxin-like fold domain"/>
    <property type="match status" value="1"/>
</dbReference>
<dbReference type="InterPro" id="IPR016082">
    <property type="entry name" value="Ribosomal_uL30_ferredoxin-like"/>
</dbReference>
<keyword evidence="3 5" id="KW-0689">Ribosomal protein</keyword>
<protein>
    <recommendedName>
        <fullName evidence="5">Large ribosomal subunit protein uL30</fullName>
    </recommendedName>
</protein>
<feature type="domain" description="Large ribosomal subunit protein uL30-like ferredoxin-like fold" evidence="6">
    <location>
        <begin position="9"/>
        <end position="59"/>
    </location>
</feature>
<dbReference type="PANTHER" id="PTHR15892">
    <property type="entry name" value="MITOCHONDRIAL RIBOSOMAL PROTEIN L30"/>
    <property type="match status" value="1"/>
</dbReference>
<evidence type="ECO:0000256" key="1">
    <source>
        <dbReference type="ARBA" id="ARBA00007594"/>
    </source>
</evidence>
<gene>
    <name evidence="5 7" type="primary">rpmD</name>
    <name evidence="7" type="ORF">GCM10017577_24600</name>
</gene>